<comment type="caution">
    <text evidence="7">The sequence shown here is derived from an EMBL/GenBank/DDBJ whole genome shotgun (WGS) entry which is preliminary data.</text>
</comment>
<dbReference type="InterPro" id="IPR042235">
    <property type="entry name" value="ZP-C_dom"/>
</dbReference>
<organism evidence="7 8">
    <name type="scientific">Polypterus senegalus</name>
    <name type="common">Senegal bichir</name>
    <dbReference type="NCBI Taxonomy" id="55291"/>
    <lineage>
        <taxon>Eukaryota</taxon>
        <taxon>Metazoa</taxon>
        <taxon>Chordata</taxon>
        <taxon>Craniata</taxon>
        <taxon>Vertebrata</taxon>
        <taxon>Euteleostomi</taxon>
        <taxon>Actinopterygii</taxon>
        <taxon>Polypteriformes</taxon>
        <taxon>Polypteridae</taxon>
        <taxon>Polypterus</taxon>
    </lineage>
</organism>
<dbReference type="InterPro" id="IPR048290">
    <property type="entry name" value="ZP_chr"/>
</dbReference>
<evidence type="ECO:0000256" key="4">
    <source>
        <dbReference type="SAM" id="Coils"/>
    </source>
</evidence>
<feature type="region of interest" description="Disordered" evidence="5">
    <location>
        <begin position="507"/>
        <end position="526"/>
    </location>
</feature>
<dbReference type="SMART" id="SM00241">
    <property type="entry name" value="ZP"/>
    <property type="match status" value="1"/>
</dbReference>
<accession>A0ABS2Z0U4</accession>
<evidence type="ECO:0000256" key="5">
    <source>
        <dbReference type="SAM" id="MobiDB-lite"/>
    </source>
</evidence>
<dbReference type="Pfam" id="PF23344">
    <property type="entry name" value="ZP-N"/>
    <property type="match status" value="1"/>
</dbReference>
<feature type="domain" description="ZP" evidence="6">
    <location>
        <begin position="718"/>
        <end position="963"/>
    </location>
</feature>
<evidence type="ECO:0000313" key="7">
    <source>
        <dbReference type="EMBL" id="MBN3292495.1"/>
    </source>
</evidence>
<feature type="non-terminal residue" evidence="7">
    <location>
        <position position="1285"/>
    </location>
</feature>
<evidence type="ECO:0000313" key="8">
    <source>
        <dbReference type="Proteomes" id="UP001166052"/>
    </source>
</evidence>
<keyword evidence="8" id="KW-1185">Reference proteome</keyword>
<keyword evidence="3" id="KW-0325">Glycoprotein</keyword>
<protein>
    <submittedName>
        <fullName evidence="7">ZPP protein</fullName>
    </submittedName>
</protein>
<keyword evidence="1" id="KW-0732">Signal</keyword>
<dbReference type="InterPro" id="IPR055355">
    <property type="entry name" value="ZP-C"/>
</dbReference>
<evidence type="ECO:0000259" key="6">
    <source>
        <dbReference type="PROSITE" id="PS51034"/>
    </source>
</evidence>
<dbReference type="PANTHER" id="PTHR14002:SF59">
    <property type="entry name" value="CUB AND ZONA PELLUCIDA-LIKE DOMAIN-CONTAINING PROTEIN 1-RELATED"/>
    <property type="match status" value="1"/>
</dbReference>
<keyword evidence="2" id="KW-1015">Disulfide bond</keyword>
<feature type="non-terminal residue" evidence="7">
    <location>
        <position position="1"/>
    </location>
</feature>
<evidence type="ECO:0000256" key="1">
    <source>
        <dbReference type="ARBA" id="ARBA00022729"/>
    </source>
</evidence>
<dbReference type="Gene3D" id="2.60.40.4100">
    <property type="entry name" value="Zona pellucida, ZP-C domain"/>
    <property type="match status" value="1"/>
</dbReference>
<feature type="compositionally biased region" description="Low complexity" evidence="5">
    <location>
        <begin position="564"/>
        <end position="575"/>
    </location>
</feature>
<dbReference type="InterPro" id="IPR001507">
    <property type="entry name" value="ZP_dom"/>
</dbReference>
<feature type="coiled-coil region" evidence="4">
    <location>
        <begin position="1218"/>
        <end position="1252"/>
    </location>
</feature>
<name>A0ABS2Z0U4_POLSE</name>
<dbReference type="Pfam" id="PF00100">
    <property type="entry name" value="Zona_pellucida"/>
    <property type="match status" value="1"/>
</dbReference>
<feature type="region of interest" description="Disordered" evidence="5">
    <location>
        <begin position="260"/>
        <end position="284"/>
    </location>
</feature>
<dbReference type="InterPro" id="IPR055356">
    <property type="entry name" value="ZP-N"/>
</dbReference>
<evidence type="ECO:0000256" key="2">
    <source>
        <dbReference type="ARBA" id="ARBA00023157"/>
    </source>
</evidence>
<feature type="region of interest" description="Disordered" evidence="5">
    <location>
        <begin position="555"/>
        <end position="575"/>
    </location>
</feature>
<dbReference type="Proteomes" id="UP001166052">
    <property type="component" value="Unassembled WGS sequence"/>
</dbReference>
<dbReference type="PANTHER" id="PTHR14002">
    <property type="entry name" value="ENDOGLIN/TGF-BETA RECEPTOR TYPE III"/>
    <property type="match status" value="1"/>
</dbReference>
<dbReference type="PROSITE" id="PS51034">
    <property type="entry name" value="ZP_2"/>
    <property type="match status" value="1"/>
</dbReference>
<dbReference type="Gene3D" id="2.60.40.3210">
    <property type="entry name" value="Zona pellucida, ZP-N domain"/>
    <property type="match status" value="1"/>
</dbReference>
<keyword evidence="4" id="KW-0175">Coiled coil</keyword>
<sequence>MLENVPLDDIYDGPEPDEVQPEQPPMFAPNEGQTGRLIRDAIVDFRYKESYRNYCHQEFSWDCSSGDCGYTRELRYGQIDSSPLGDSWCQAEGFMSRSVPGDKPFDLSENGCCWFFYLNEYPSWMLSTHVDLGVRSDTGIPNRSPVTTLPPRLRVPQNCPTTYSMLAYDPDGDHVKCRYGKSNNSECSICAQPAGFGLNEILCELSYYGSQSGEYMFELVMEDFPQRHIQLQYSDGSAVSKSPLYSVRKRKRRETNLYTTTTTPSSTEWSTTVETTTTAPYTTTPRNSELTMNYVPTLPAALMTSPGSWPQWFWLWWNQHSTTTATYTTTTPSNSEWSTTTETITTAPSTSTSSNWWWSTTEQTATTAPYTTTPSNSELTMNYVPTLPAALMTSPGSWPQWFWLWWNQHSTTTATYTTTTPSNSEWSTTTETITTAPSTSTSSNWWWSTTEPTATTAPYTITPSNSELTMNYVPTLPAALMTSPGSWPQWFWLWWNQHSTTTATYTTTTPSNSEWSTTTETITTAPSTSTSSNWWWSTTEPTATTAPYTTIPTPYTTSQSGWRPTTQTSTYSPPTDYNPLSKIPIQFIVEVISSVPSCNFGDYRPQYLSPTPSHGQIRKAFVNSQFQFTIRAQASYAVIDNIMISGPLNITKSYQYDNQTRIGEAQVTWTPSENDQGESIPICFFAETHEGYQSELRCVVVTVGRHNFLPLNAEASVVCTETTMSMFVLKSSVPGLNEQYMRLNDPRCSLTSNSTHLIASVSLNSCGTRYQENDTEIIFQNEITKFDQPNQVISRKNQVEIPFSCSYPKIGTASATFSPHKANYLFSEAGFGSFTFVFEFYDSSNFTSIIDPSEYPIEVELGQMLYMSISVESQLDNIVLFVQDCRATPHDDPNDPTYYDIISDGCVQDDTTIIFPSNQTEFRFGMAAFTFIGDYSQVYMTCTVILCTVGSPGTRCSQGCVNSTSAVPRYRRSLASESQEHFISQGPLYLERKNQYNDRNQLGFHMYALTVRSPRPPFVHLRRVFQKNSSNDEFEEAVNAAKETTQFLLWHGRTVDIRDLQGKNSNEVKLHQVSEWVNHKQEVFKVGQDDKICHRWGEGTQNIHPTVGHSGTKSRGGAVSFCRQSTLNHVEKRIAQQGWTTNIPSSTKIHEMQKPEGTMEETPQNKYIWRGASSVSTTPANTITLQRHDDTTACGKRKRSLHHQEHLAALREMQVADIQQQELNRAQRERHLQRALEEAKQARGQEAALRAEEHSDGCFQSSIPQSYGDACPGNEWPTGIGTLAD</sequence>
<dbReference type="EMBL" id="JAAWVN010016876">
    <property type="protein sequence ID" value="MBN3292495.1"/>
    <property type="molecule type" value="Genomic_DNA"/>
</dbReference>
<dbReference type="PRINTS" id="PR00023">
    <property type="entry name" value="ZPELLUCIDA"/>
</dbReference>
<feature type="region of interest" description="Disordered" evidence="5">
    <location>
        <begin position="329"/>
        <end position="348"/>
    </location>
</feature>
<gene>
    <name evidence="7" type="primary">Zpp_7</name>
    <name evidence="7" type="ORF">GTO92_0010387</name>
</gene>
<feature type="compositionally biased region" description="Acidic residues" evidence="5">
    <location>
        <begin position="9"/>
        <end position="20"/>
    </location>
</feature>
<evidence type="ECO:0000256" key="3">
    <source>
        <dbReference type="ARBA" id="ARBA00023180"/>
    </source>
</evidence>
<proteinExistence type="predicted"/>
<feature type="region of interest" description="Disordered" evidence="5">
    <location>
        <begin position="1"/>
        <end position="31"/>
    </location>
</feature>
<reference evidence="7" key="1">
    <citation type="journal article" date="2021" name="Cell">
        <title>Tracing the genetic footprints of vertebrate landing in non-teleost ray-finned fishes.</title>
        <authorList>
            <person name="Bi X."/>
            <person name="Wang K."/>
            <person name="Yang L."/>
            <person name="Pan H."/>
            <person name="Jiang H."/>
            <person name="Wei Q."/>
            <person name="Fang M."/>
            <person name="Yu H."/>
            <person name="Zhu C."/>
            <person name="Cai Y."/>
            <person name="He Y."/>
            <person name="Gan X."/>
            <person name="Zeng H."/>
            <person name="Yu D."/>
            <person name="Zhu Y."/>
            <person name="Jiang H."/>
            <person name="Qiu Q."/>
            <person name="Yang H."/>
            <person name="Zhang Y.E."/>
            <person name="Wang W."/>
            <person name="Zhu M."/>
            <person name="He S."/>
            <person name="Zhang G."/>
        </authorList>
    </citation>
    <scope>NUCLEOTIDE SEQUENCE</scope>
    <source>
        <strain evidence="7">Bchr_001</strain>
    </source>
</reference>